<protein>
    <submittedName>
        <fullName evidence="3">Uncharacterized protein</fullName>
    </submittedName>
</protein>
<dbReference type="GO" id="GO:0016020">
    <property type="term" value="C:membrane"/>
    <property type="evidence" value="ECO:0007669"/>
    <property type="project" value="InterPro"/>
</dbReference>
<evidence type="ECO:0000256" key="2">
    <source>
        <dbReference type="ARBA" id="ARBA00022679"/>
    </source>
</evidence>
<organism evidence="3 4">
    <name type="scientific">Coemansia spiralis</name>
    <dbReference type="NCBI Taxonomy" id="417178"/>
    <lineage>
        <taxon>Eukaryota</taxon>
        <taxon>Fungi</taxon>
        <taxon>Fungi incertae sedis</taxon>
        <taxon>Zoopagomycota</taxon>
        <taxon>Kickxellomycotina</taxon>
        <taxon>Kickxellomycetes</taxon>
        <taxon>Kickxellales</taxon>
        <taxon>Kickxellaceae</taxon>
        <taxon>Coemansia</taxon>
    </lineage>
</organism>
<dbReference type="Gene3D" id="3.90.550.10">
    <property type="entry name" value="Spore Coat Polysaccharide Biosynthesis Protein SpsA, Chain A"/>
    <property type="match status" value="1"/>
</dbReference>
<dbReference type="EMBL" id="JANBTX010000034">
    <property type="protein sequence ID" value="KAJ2689013.1"/>
    <property type="molecule type" value="Genomic_DNA"/>
</dbReference>
<dbReference type="SUPFAM" id="SSF53448">
    <property type="entry name" value="Nucleotide-diphospho-sugar transferases"/>
    <property type="match status" value="1"/>
</dbReference>
<reference evidence="3" key="1">
    <citation type="submission" date="2022-07" db="EMBL/GenBank/DDBJ databases">
        <title>Phylogenomic reconstructions and comparative analyses of Kickxellomycotina fungi.</title>
        <authorList>
            <person name="Reynolds N.K."/>
            <person name="Stajich J.E."/>
            <person name="Barry K."/>
            <person name="Grigoriev I.V."/>
            <person name="Crous P."/>
            <person name="Smith M.E."/>
        </authorList>
    </citation>
    <scope>NUCLEOTIDE SEQUENCE</scope>
    <source>
        <strain evidence="3">CBS 109367</strain>
    </source>
</reference>
<dbReference type="OrthoDB" id="439943at2759"/>
<keyword evidence="2" id="KW-0808">Transferase</keyword>
<name>A0A9W8GMH4_9FUNG</name>
<dbReference type="InterPro" id="IPR002685">
    <property type="entry name" value="Glyco_trans_15"/>
</dbReference>
<evidence type="ECO:0000256" key="1">
    <source>
        <dbReference type="ARBA" id="ARBA00007677"/>
    </source>
</evidence>
<proteinExistence type="inferred from homology"/>
<dbReference type="FunFam" id="3.90.550.10:FF:000051">
    <property type="entry name" value="Alpha-1,2-mannosyltransferase (Ktr4)"/>
    <property type="match status" value="1"/>
</dbReference>
<dbReference type="GO" id="GO:0006487">
    <property type="term" value="P:protein N-linked glycosylation"/>
    <property type="evidence" value="ECO:0007669"/>
    <property type="project" value="TreeGrafter"/>
</dbReference>
<evidence type="ECO:0000313" key="4">
    <source>
        <dbReference type="Proteomes" id="UP001151516"/>
    </source>
</evidence>
<dbReference type="GO" id="GO:0000032">
    <property type="term" value="P:cell wall mannoprotein biosynthetic process"/>
    <property type="evidence" value="ECO:0007669"/>
    <property type="project" value="TreeGrafter"/>
</dbReference>
<dbReference type="GO" id="GO:0005794">
    <property type="term" value="C:Golgi apparatus"/>
    <property type="evidence" value="ECO:0007669"/>
    <property type="project" value="TreeGrafter"/>
</dbReference>
<dbReference type="Pfam" id="PF01793">
    <property type="entry name" value="Glyco_transf_15"/>
    <property type="match status" value="1"/>
</dbReference>
<accession>A0A9W8GMH4</accession>
<comment type="similarity">
    <text evidence="1">Belongs to the glycosyltransferase 15 family.</text>
</comment>
<dbReference type="Proteomes" id="UP001151516">
    <property type="component" value="Unassembled WGS sequence"/>
</dbReference>
<dbReference type="AlphaFoldDB" id="A0A9W8GMH4"/>
<sequence>MIHIRWRLVAIVGAVVLLVHLLLLSPYLESRPLHEPHGDADAGAQGKPAPVRNELLDLKHPPPVTITVTKDRAPTATVTAFVTGSAQASSPGDTSVASERANAAFVILTRNKDLKSLRETLVQLEDRFNRRHHYPYVFLNNDPFSDEFKEKIASVVSGECHFGLIPHEHWSYPEHINQTKAAEVREDMTRRKIIYGGNESYRHMCRYESGFFFRHKLMEQYKWYWRVEPGVKFGCEIDYDPFVFMEKNDKKYGFTISIKEYAPTIPTLWNTTMDFMKTNKDMIPASNLMEFVTGKDGGYNLCHFWSNFEIGSLDFLRSKEYLAYFDHLDRAGGFFYERWGDAPVHSLGVAMLLNKSQVHWFEDIGYYHGPLWNCPKGKANAKCWCPEEESIEVKNKRWSCTLNFVALPNP</sequence>
<dbReference type="PANTHER" id="PTHR31121">
    <property type="entry name" value="ALPHA-1,2 MANNOSYLTRANSFERASE KTR1"/>
    <property type="match status" value="1"/>
</dbReference>
<dbReference type="GO" id="GO:0000026">
    <property type="term" value="F:alpha-1,2-mannosyltransferase activity"/>
    <property type="evidence" value="ECO:0007669"/>
    <property type="project" value="TreeGrafter"/>
</dbReference>
<keyword evidence="4" id="KW-1185">Reference proteome</keyword>
<gene>
    <name evidence="3" type="ORF">IWW39_001817</name>
</gene>
<dbReference type="InterPro" id="IPR029044">
    <property type="entry name" value="Nucleotide-diphossugar_trans"/>
</dbReference>
<dbReference type="PANTHER" id="PTHR31121:SF6">
    <property type="entry name" value="ALPHA-1,2 MANNOSYLTRANSFERASE KTR1"/>
    <property type="match status" value="1"/>
</dbReference>
<comment type="caution">
    <text evidence="3">The sequence shown here is derived from an EMBL/GenBank/DDBJ whole genome shotgun (WGS) entry which is preliminary data.</text>
</comment>
<evidence type="ECO:0000313" key="3">
    <source>
        <dbReference type="EMBL" id="KAJ2689013.1"/>
    </source>
</evidence>